<sequence length="116" mass="13155">MCATVFKKRTTIPEKPFTGSDIISFWRGSTVKQEVPPMNVVKGTMRIHQVISSCKGKIHYRDITCVCQREEGLINCPCFDVNEAILQPDEETHRKGVITAWQPEVITSWSMLCGQI</sequence>
<evidence type="ECO:0000313" key="2">
    <source>
        <dbReference type="Proteomes" id="UP001482620"/>
    </source>
</evidence>
<dbReference type="Proteomes" id="UP001482620">
    <property type="component" value="Unassembled WGS sequence"/>
</dbReference>
<accession>A0ABV0V5Z9</accession>
<name>A0ABV0V5Z9_9TELE</name>
<comment type="caution">
    <text evidence="1">The sequence shown here is derived from an EMBL/GenBank/DDBJ whole genome shotgun (WGS) entry which is preliminary data.</text>
</comment>
<keyword evidence="2" id="KW-1185">Reference proteome</keyword>
<evidence type="ECO:0000313" key="1">
    <source>
        <dbReference type="EMBL" id="MEQ2252521.1"/>
    </source>
</evidence>
<dbReference type="EMBL" id="JAHRIQ010095192">
    <property type="protein sequence ID" value="MEQ2252521.1"/>
    <property type="molecule type" value="Genomic_DNA"/>
</dbReference>
<proteinExistence type="predicted"/>
<gene>
    <name evidence="1" type="ORF">ILYODFUR_022622</name>
</gene>
<protein>
    <submittedName>
        <fullName evidence="1">Uncharacterized protein</fullName>
    </submittedName>
</protein>
<organism evidence="1 2">
    <name type="scientific">Ilyodon furcidens</name>
    <name type="common">goldbreast splitfin</name>
    <dbReference type="NCBI Taxonomy" id="33524"/>
    <lineage>
        <taxon>Eukaryota</taxon>
        <taxon>Metazoa</taxon>
        <taxon>Chordata</taxon>
        <taxon>Craniata</taxon>
        <taxon>Vertebrata</taxon>
        <taxon>Euteleostomi</taxon>
        <taxon>Actinopterygii</taxon>
        <taxon>Neopterygii</taxon>
        <taxon>Teleostei</taxon>
        <taxon>Neoteleostei</taxon>
        <taxon>Acanthomorphata</taxon>
        <taxon>Ovalentaria</taxon>
        <taxon>Atherinomorphae</taxon>
        <taxon>Cyprinodontiformes</taxon>
        <taxon>Goodeidae</taxon>
        <taxon>Ilyodon</taxon>
    </lineage>
</organism>
<reference evidence="1 2" key="1">
    <citation type="submission" date="2021-06" db="EMBL/GenBank/DDBJ databases">
        <authorList>
            <person name="Palmer J.M."/>
        </authorList>
    </citation>
    <scope>NUCLEOTIDE SEQUENCE [LARGE SCALE GENOMIC DNA]</scope>
    <source>
        <strain evidence="2">if_2019</strain>
        <tissue evidence="1">Muscle</tissue>
    </source>
</reference>